<protein>
    <recommendedName>
        <fullName evidence="2">DUF8021 domain-containing protein</fullName>
    </recommendedName>
</protein>
<sequence length="271" mass="30072">MLTTFLFLLLTGNPSLALPAITSNSCTRETLHQHTESYLSAQTAGNPLLLLGTTAAPIVYTEDFVSRPISSSILNTPLRISHNRSLLDTTQCATYTELIVTDPANSRVIGTQIRFNPSGDTIQKIETLVTMEGDWAFNASLTYFYANRETENNLWFTIPKAERDSRQVIQAAADAYLDLFNDPTVKVPWGTPCNRLEGSWYTGNFTATDSCNVGVPTGVVIKDRRYVIDETVGTVDAFVLFGTRPDSHEFRVERGKLRLVHTLTVMRNVTG</sequence>
<evidence type="ECO:0000313" key="3">
    <source>
        <dbReference type="EMBL" id="KAK4223588.1"/>
    </source>
</evidence>
<keyword evidence="4" id="KW-1185">Reference proteome</keyword>
<feature type="signal peptide" evidence="1">
    <location>
        <begin position="1"/>
        <end position="17"/>
    </location>
</feature>
<feature type="chain" id="PRO_5042962360" description="DUF8021 domain-containing protein" evidence="1">
    <location>
        <begin position="18"/>
        <end position="271"/>
    </location>
</feature>
<feature type="domain" description="DUF8021" evidence="2">
    <location>
        <begin position="162"/>
        <end position="264"/>
    </location>
</feature>
<dbReference type="InterPro" id="IPR058334">
    <property type="entry name" value="DUF8021"/>
</dbReference>
<dbReference type="EMBL" id="MU865421">
    <property type="protein sequence ID" value="KAK4223588.1"/>
    <property type="molecule type" value="Genomic_DNA"/>
</dbReference>
<reference evidence="3" key="1">
    <citation type="journal article" date="2023" name="Mol. Phylogenet. Evol.">
        <title>Genome-scale phylogeny and comparative genomics of the fungal order Sordariales.</title>
        <authorList>
            <person name="Hensen N."/>
            <person name="Bonometti L."/>
            <person name="Westerberg I."/>
            <person name="Brannstrom I.O."/>
            <person name="Guillou S."/>
            <person name="Cros-Aarteil S."/>
            <person name="Calhoun S."/>
            <person name="Haridas S."/>
            <person name="Kuo A."/>
            <person name="Mondo S."/>
            <person name="Pangilinan J."/>
            <person name="Riley R."/>
            <person name="LaButti K."/>
            <person name="Andreopoulos B."/>
            <person name="Lipzen A."/>
            <person name="Chen C."/>
            <person name="Yan M."/>
            <person name="Daum C."/>
            <person name="Ng V."/>
            <person name="Clum A."/>
            <person name="Steindorff A."/>
            <person name="Ohm R.A."/>
            <person name="Martin F."/>
            <person name="Silar P."/>
            <person name="Natvig D.O."/>
            <person name="Lalanne C."/>
            <person name="Gautier V."/>
            <person name="Ament-Velasquez S.L."/>
            <person name="Kruys A."/>
            <person name="Hutchinson M.I."/>
            <person name="Powell A.J."/>
            <person name="Barry K."/>
            <person name="Miller A.N."/>
            <person name="Grigoriev I.V."/>
            <person name="Debuchy R."/>
            <person name="Gladieux P."/>
            <person name="Hiltunen Thoren M."/>
            <person name="Johannesson H."/>
        </authorList>
    </citation>
    <scope>NUCLEOTIDE SEQUENCE</scope>
    <source>
        <strain evidence="3">CBS 990.96</strain>
    </source>
</reference>
<evidence type="ECO:0000256" key="1">
    <source>
        <dbReference type="SAM" id="SignalP"/>
    </source>
</evidence>
<proteinExistence type="predicted"/>
<dbReference type="AlphaFoldDB" id="A0AAN7BHX0"/>
<comment type="caution">
    <text evidence="3">The sequence shown here is derived from an EMBL/GenBank/DDBJ whole genome shotgun (WGS) entry which is preliminary data.</text>
</comment>
<dbReference type="Pfam" id="PF26061">
    <property type="entry name" value="DUF8021"/>
    <property type="match status" value="1"/>
</dbReference>
<gene>
    <name evidence="3" type="ORF">QBC38DRAFT_487363</name>
</gene>
<evidence type="ECO:0000313" key="4">
    <source>
        <dbReference type="Proteomes" id="UP001301958"/>
    </source>
</evidence>
<reference evidence="3" key="2">
    <citation type="submission" date="2023-05" db="EMBL/GenBank/DDBJ databases">
        <authorList>
            <consortium name="Lawrence Berkeley National Laboratory"/>
            <person name="Steindorff A."/>
            <person name="Hensen N."/>
            <person name="Bonometti L."/>
            <person name="Westerberg I."/>
            <person name="Brannstrom I.O."/>
            <person name="Guillou S."/>
            <person name="Cros-Aarteil S."/>
            <person name="Calhoun S."/>
            <person name="Haridas S."/>
            <person name="Kuo A."/>
            <person name="Mondo S."/>
            <person name="Pangilinan J."/>
            <person name="Riley R."/>
            <person name="Labutti K."/>
            <person name="Andreopoulos B."/>
            <person name="Lipzen A."/>
            <person name="Chen C."/>
            <person name="Yanf M."/>
            <person name="Daum C."/>
            <person name="Ng V."/>
            <person name="Clum A."/>
            <person name="Ohm R."/>
            <person name="Martin F."/>
            <person name="Silar P."/>
            <person name="Natvig D."/>
            <person name="Lalanne C."/>
            <person name="Gautier V."/>
            <person name="Ament-Velasquez S.L."/>
            <person name="Kruys A."/>
            <person name="Hutchinson M.I."/>
            <person name="Powell A.J."/>
            <person name="Barry K."/>
            <person name="Miller A.N."/>
            <person name="Grigoriev I.V."/>
            <person name="Debuchy R."/>
            <person name="Gladieux P."/>
            <person name="Thoren M.H."/>
            <person name="Johannesson H."/>
        </authorList>
    </citation>
    <scope>NUCLEOTIDE SEQUENCE</scope>
    <source>
        <strain evidence="3">CBS 990.96</strain>
    </source>
</reference>
<dbReference type="Proteomes" id="UP001301958">
    <property type="component" value="Unassembled WGS sequence"/>
</dbReference>
<accession>A0AAN7BHX0</accession>
<keyword evidence="1" id="KW-0732">Signal</keyword>
<name>A0AAN7BHX0_9PEZI</name>
<evidence type="ECO:0000259" key="2">
    <source>
        <dbReference type="Pfam" id="PF26061"/>
    </source>
</evidence>
<organism evidence="3 4">
    <name type="scientific">Podospora fimiseda</name>
    <dbReference type="NCBI Taxonomy" id="252190"/>
    <lineage>
        <taxon>Eukaryota</taxon>
        <taxon>Fungi</taxon>
        <taxon>Dikarya</taxon>
        <taxon>Ascomycota</taxon>
        <taxon>Pezizomycotina</taxon>
        <taxon>Sordariomycetes</taxon>
        <taxon>Sordariomycetidae</taxon>
        <taxon>Sordariales</taxon>
        <taxon>Podosporaceae</taxon>
        <taxon>Podospora</taxon>
    </lineage>
</organism>